<dbReference type="SUPFAM" id="SSF81383">
    <property type="entry name" value="F-box domain"/>
    <property type="match status" value="1"/>
</dbReference>
<evidence type="ECO:0000313" key="2">
    <source>
        <dbReference type="EMBL" id="CEM01778.1"/>
    </source>
</evidence>
<dbReference type="EMBL" id="CDMY01000310">
    <property type="protein sequence ID" value="CEM01778.1"/>
    <property type="molecule type" value="Genomic_DNA"/>
</dbReference>
<keyword evidence="3" id="KW-1185">Reference proteome</keyword>
<dbReference type="Pfam" id="PF00646">
    <property type="entry name" value="F-box"/>
    <property type="match status" value="1"/>
</dbReference>
<dbReference type="InParanoid" id="A0A0G4ESZ8"/>
<dbReference type="AlphaFoldDB" id="A0A0G4ESZ8"/>
<proteinExistence type="predicted"/>
<sequence>MCRISRLPEDVLDLLLGFLPIKTMLALTCASSSCRDALDEDRWRRLFMLTLPAGLRNQMQPHHTYKGFFLMLAETVCTHCHRQAVRHFPERLCKRHGKSVKVILRHCSSSMVALSAVYREYGLPKREVQRMGLTALRDDKRGGPEGVYYRRRDVERRIREAQARRAAV</sequence>
<feature type="domain" description="F-box" evidence="1">
    <location>
        <begin position="1"/>
        <end position="46"/>
    </location>
</feature>
<accession>A0A0G4ESZ8</accession>
<dbReference type="PROSITE" id="PS50181">
    <property type="entry name" value="FBOX"/>
    <property type="match status" value="1"/>
</dbReference>
<dbReference type="InterPro" id="IPR036047">
    <property type="entry name" value="F-box-like_dom_sf"/>
</dbReference>
<dbReference type="InterPro" id="IPR001810">
    <property type="entry name" value="F-box_dom"/>
</dbReference>
<protein>
    <recommendedName>
        <fullName evidence="1">F-box domain-containing protein</fullName>
    </recommendedName>
</protein>
<name>A0A0G4ESZ8_VITBC</name>
<reference evidence="2 3" key="1">
    <citation type="submission" date="2014-11" db="EMBL/GenBank/DDBJ databases">
        <authorList>
            <person name="Zhu J."/>
            <person name="Qi W."/>
            <person name="Song R."/>
        </authorList>
    </citation>
    <scope>NUCLEOTIDE SEQUENCE [LARGE SCALE GENOMIC DNA]</scope>
</reference>
<dbReference type="OrthoDB" id="1282595at2759"/>
<dbReference type="VEuPathDB" id="CryptoDB:Vbra_20843"/>
<evidence type="ECO:0000313" key="3">
    <source>
        <dbReference type="Proteomes" id="UP000041254"/>
    </source>
</evidence>
<dbReference type="PROSITE" id="PS51257">
    <property type="entry name" value="PROKAR_LIPOPROTEIN"/>
    <property type="match status" value="1"/>
</dbReference>
<evidence type="ECO:0000259" key="1">
    <source>
        <dbReference type="PROSITE" id="PS50181"/>
    </source>
</evidence>
<dbReference type="Proteomes" id="UP000041254">
    <property type="component" value="Unassembled WGS sequence"/>
</dbReference>
<gene>
    <name evidence="2" type="ORF">Vbra_20843</name>
</gene>
<organism evidence="2 3">
    <name type="scientific">Vitrella brassicaformis (strain CCMP3155)</name>
    <dbReference type="NCBI Taxonomy" id="1169540"/>
    <lineage>
        <taxon>Eukaryota</taxon>
        <taxon>Sar</taxon>
        <taxon>Alveolata</taxon>
        <taxon>Colpodellida</taxon>
        <taxon>Vitrellaceae</taxon>
        <taxon>Vitrella</taxon>
    </lineage>
</organism>